<feature type="compositionally biased region" description="Low complexity" evidence="1">
    <location>
        <begin position="1672"/>
        <end position="1683"/>
    </location>
</feature>
<gene>
    <name evidence="2" type="ORF">TRFO_36831</name>
</gene>
<dbReference type="PANTHER" id="PTHR12295:SF30">
    <property type="entry name" value="PROTEIN FURRY"/>
    <property type="match status" value="1"/>
</dbReference>
<feature type="region of interest" description="Disordered" evidence="1">
    <location>
        <begin position="1629"/>
        <end position="1685"/>
    </location>
</feature>
<dbReference type="PANTHER" id="PTHR12295">
    <property type="entry name" value="FURRY-RELATED"/>
    <property type="match status" value="1"/>
</dbReference>
<dbReference type="GO" id="GO:0005938">
    <property type="term" value="C:cell cortex"/>
    <property type="evidence" value="ECO:0007669"/>
    <property type="project" value="TreeGrafter"/>
</dbReference>
<feature type="compositionally biased region" description="Basic and acidic residues" evidence="1">
    <location>
        <begin position="1653"/>
        <end position="1671"/>
    </location>
</feature>
<dbReference type="Proteomes" id="UP000179807">
    <property type="component" value="Unassembled WGS sequence"/>
</dbReference>
<dbReference type="EMBL" id="MLAK01001142">
    <property type="protein sequence ID" value="OHS97023.1"/>
    <property type="molecule type" value="Genomic_DNA"/>
</dbReference>
<evidence type="ECO:0000313" key="2">
    <source>
        <dbReference type="EMBL" id="OHS97023.1"/>
    </source>
</evidence>
<reference evidence="2" key="1">
    <citation type="submission" date="2016-10" db="EMBL/GenBank/DDBJ databases">
        <authorList>
            <person name="Benchimol M."/>
            <person name="Almeida L.G."/>
            <person name="Vasconcelos A.T."/>
            <person name="Perreira-Neves A."/>
            <person name="Rosa I.A."/>
            <person name="Tasca T."/>
            <person name="Bogo M.R."/>
            <person name="de Souza W."/>
        </authorList>
    </citation>
    <scope>NUCLEOTIDE SEQUENCE [LARGE SCALE GENOMIC DNA]</scope>
    <source>
        <strain evidence="2">K</strain>
    </source>
</reference>
<feature type="region of interest" description="Disordered" evidence="1">
    <location>
        <begin position="1567"/>
        <end position="1589"/>
    </location>
</feature>
<name>A0A1J4JFF7_9EUKA</name>
<dbReference type="InterPro" id="IPR039867">
    <property type="entry name" value="Furry/Tao3/Mor2"/>
</dbReference>
<dbReference type="RefSeq" id="XP_068350160.1">
    <property type="nucleotide sequence ID" value="XM_068511068.1"/>
</dbReference>
<keyword evidence="3" id="KW-1185">Reference proteome</keyword>
<evidence type="ECO:0000313" key="3">
    <source>
        <dbReference type="Proteomes" id="UP000179807"/>
    </source>
</evidence>
<evidence type="ECO:0000256" key="1">
    <source>
        <dbReference type="SAM" id="MobiDB-lite"/>
    </source>
</evidence>
<dbReference type="GeneID" id="94845772"/>
<proteinExistence type="predicted"/>
<dbReference type="GO" id="GO:0030427">
    <property type="term" value="C:site of polarized growth"/>
    <property type="evidence" value="ECO:0007669"/>
    <property type="project" value="TreeGrafter"/>
</dbReference>
<protein>
    <submittedName>
        <fullName evidence="2">Uncharacterized protein</fullName>
    </submittedName>
</protein>
<dbReference type="GO" id="GO:0000902">
    <property type="term" value="P:cell morphogenesis"/>
    <property type="evidence" value="ECO:0007669"/>
    <property type="project" value="InterPro"/>
</dbReference>
<dbReference type="VEuPathDB" id="TrichDB:TRFO_36831"/>
<accession>A0A1J4JFF7</accession>
<comment type="caution">
    <text evidence="2">The sequence shown here is derived from an EMBL/GenBank/DDBJ whole genome shotgun (WGS) entry which is preliminary data.</text>
</comment>
<sequence length="1946" mass="225774">MSNRRNIFHTILTQYLSTFGSHFSIALSNADNDPKVHQVSIDYYLSHFVFTKFPRVIPLYKEIIINMGQLADTDTEVIVSYLTKAMKEMLTNHSFSIFAPLQNICVNFDGSNELHREILYYFGLYLISDLMCQIVGAIDCSSSINSLTKAAYNLVITKQSSFIVHKNIIQQWSIIFSILSEKNFEPIYQLFSMFPTDSDMTCPIILYRFFRLDADEALGPLFFNNIISIIRQYLKKKNLNNHILESVLFLLISLPYNEEIYQKLYNLIYPLRSDKNLSNGANLVLVGLYIRYNAIKNKAIHFFNKRVLGGCGDKSKTETCLTCFQVALLGRNVELESFCWGYGYNPKSTHLTFLKYSPLSFYMSQDSDNSFHSLFMNNFFVKSDFSVCPIQFSYALVQLASLDFQSFMNNIIPKFLSLNPHDSRFIVFLNTVTLINSDEFYDNCFSKVTKNDIKKFNLLIRDKAIETLLSIEPANNEPHGVCVREFHFLLDSLADECDSKINDYLIEWNMSDYFKPSNHSYQRCKHLFTTIDLPFSLIPSLTYLLEDEDYSNKNILRVLIKFACSINNSVASCAYQVCTSMFPIKSNPEILIEVAYSIYLDSESDFVIHTIVFELLKTQRLTKKDEPLLRKIEAIGLIIQSCPKPVLRSLGNLIVTEVNEILGEGSLMSIIEREIPNIEQNAKQKMMICVLPDLPKAKLPPATTIPFHKALLSHYYEVWLFFYAEVINTVMQCNFTPFINFINQCRNQIISMIFEDENKLFAKWSAGDMIILLSTQFSIPLFIDSPFYDSDKLYEPFNLDNYEDKRPAVCKIVNSFLNNEKPKYVDYAFSFIRHLHFTLLPSLLEVFAKVPSSLFPRVCSLVSYIIRSPDMTKKFFKKNIQRITNFMTEVQFYFLRTELSTSRRINWTDELEHNLFKSADLIRDFCFIVFKSISEKAGEISEIEWPIATREMMVRFFLNWGTTKSKRLESMRLYSDLASSAVAAAGPFLTSAPQIDENLMNFFVERSRKYAVPMIYNILHFHFELLLKNFLQACLILPRKQADLYFSCICDNLNSESSGYILKTSGELLFTASLYFLLKHPKALLFVKFYMRAVKDIEGYEFLDDQINNITFEKVPDVFCFATEAVFKAFFDALELESIRVVKSDIIKSVQPWVKNLRLLPKSNTCANDIPNVLNFFTPNEFLEKLIETTEQIGDDNMRSIVEMWLEIGKSPDHSELIPIFLSDWKSTEVKNRMFEILCELESDISFRIDNRYSFAYYFYVTKCLNKSFLYEQTWLGAILWNNARNVNGVNNQMGYTHFGTFGNATQFIQFFATNIEMVPIHIIHFVFLFHDKGTRYPFNAVCHALKIQNYQGQIPQELFRSIVDQSLKCFSDSQISNWGNEALKWIFGCEDLSLASISFLIYNRIKKPFHPDLIKSVIRIVSYHLEKNPTNIYEDKKWSTLLCNFLTEVFIFLSHAIEIVDDESSTKLVFKFVCAFLDCRVFVESVLVEATPIFLRYIRSKFDLPNFLMTDKSILIPIMRPRLSILEKDKESQNLLEEFIKITKNDFLKSIGSDISTIPDLISNISNTSKRSPQKIPNLNNPSSKNPSKRNYEELLMMALPIKLCYNRLFPSTQFFDDLNTPIHHNEEENSIEETSSSQDTHSSQENSSSRSSREANSSRERRTSREMISSRETSSSGETLSNKMFSRDTDYEKVDAFIDRISEAALCMSLVNYSMMIPNASYRLQNEIFQISEKIVQKINHNENNKLSLAKLYQQALRTMTRSCPKALDFMKIICRKIPDISSITIFDYYEWERSIEDVNRNIILIKNTFDPLPSVTMTDCKSYTNVIPILFGEKIPQILPFSANEKMKNGMKLIKRRLSIPVPSTKRHSRKTRKKSKEHNNFYRLPNSVSVVFGEDDKVLLCNLPPLFHPKAIINEEISFESIRNKRIRISPRKFLESESELL</sequence>
<organism evidence="2 3">
    <name type="scientific">Tritrichomonas foetus</name>
    <dbReference type="NCBI Taxonomy" id="1144522"/>
    <lineage>
        <taxon>Eukaryota</taxon>
        <taxon>Metamonada</taxon>
        <taxon>Parabasalia</taxon>
        <taxon>Tritrichomonadida</taxon>
        <taxon>Tritrichomonadidae</taxon>
        <taxon>Tritrichomonas</taxon>
    </lineage>
</organism>
<feature type="compositionally biased region" description="Low complexity" evidence="1">
    <location>
        <begin position="1634"/>
        <end position="1652"/>
    </location>
</feature>
<feature type="compositionally biased region" description="Low complexity" evidence="1">
    <location>
        <begin position="1576"/>
        <end position="1587"/>
    </location>
</feature>